<dbReference type="GeneID" id="2873914"/>
<dbReference type="AlphaFoldDB" id="Q5B9C7"/>
<dbReference type="RefSeq" id="XP_660457.1">
    <property type="nucleotide sequence ID" value="XM_655365.1"/>
</dbReference>
<dbReference type="InterPro" id="IPR053261">
    <property type="entry name" value="Polyketide-peptide_reg"/>
</dbReference>
<dbReference type="Proteomes" id="UP000000560">
    <property type="component" value="Chromosome VI"/>
</dbReference>
<protein>
    <submittedName>
        <fullName evidence="2">Transcription regulator PAB1642, putative (AFU_orthologue AFUA_3G11955)</fullName>
    </submittedName>
</protein>
<dbReference type="HOGENOM" id="CLU_055855_0_1_1"/>
<dbReference type="VEuPathDB" id="FungiDB:AN2853"/>
<accession>Q5B9C7</accession>
<evidence type="ECO:0000313" key="2">
    <source>
        <dbReference type="EMBL" id="CBF83870.1"/>
    </source>
</evidence>
<dbReference type="OMA" id="IPNWTSE"/>
<dbReference type="OrthoDB" id="37730at2759"/>
<dbReference type="eggNOG" id="ENOG502QQ9D">
    <property type="taxonomic scope" value="Eukaryota"/>
</dbReference>
<dbReference type="Gene3D" id="1.20.910.10">
    <property type="entry name" value="Heme oxygenase-like"/>
    <property type="match status" value="1"/>
</dbReference>
<dbReference type="GO" id="GO:0006772">
    <property type="term" value="P:thiamine metabolic process"/>
    <property type="evidence" value="ECO:0007669"/>
    <property type="project" value="UniProtKB-ARBA"/>
</dbReference>
<dbReference type="Pfam" id="PF03070">
    <property type="entry name" value="TENA_THI-4"/>
    <property type="match status" value="1"/>
</dbReference>
<dbReference type="InterPro" id="IPR004305">
    <property type="entry name" value="Thiaminase-2/PQQC"/>
</dbReference>
<accession>C8VJD1</accession>
<organism evidence="2 3">
    <name type="scientific">Emericella nidulans (strain FGSC A4 / ATCC 38163 / CBS 112.46 / NRRL 194 / M139)</name>
    <name type="common">Aspergillus nidulans</name>
    <dbReference type="NCBI Taxonomy" id="227321"/>
    <lineage>
        <taxon>Eukaryota</taxon>
        <taxon>Fungi</taxon>
        <taxon>Dikarya</taxon>
        <taxon>Ascomycota</taxon>
        <taxon>Pezizomycotina</taxon>
        <taxon>Eurotiomycetes</taxon>
        <taxon>Eurotiomycetidae</taxon>
        <taxon>Eurotiales</taxon>
        <taxon>Aspergillaceae</taxon>
        <taxon>Aspergillus</taxon>
        <taxon>Aspergillus subgen. Nidulantes</taxon>
    </lineage>
</organism>
<keyword evidence="3" id="KW-1185">Reference proteome</keyword>
<dbReference type="EMBL" id="BN001306">
    <property type="protein sequence ID" value="CBF83870.1"/>
    <property type="molecule type" value="Genomic_DNA"/>
</dbReference>
<feature type="domain" description="Thiaminase-2/PQQC" evidence="1">
    <location>
        <begin position="17"/>
        <end position="226"/>
    </location>
</feature>
<reference evidence="3" key="1">
    <citation type="journal article" date="2005" name="Nature">
        <title>Sequencing of Aspergillus nidulans and comparative analysis with A. fumigatus and A. oryzae.</title>
        <authorList>
            <person name="Galagan J.E."/>
            <person name="Calvo S.E."/>
            <person name="Cuomo C."/>
            <person name="Ma L.J."/>
            <person name="Wortman J.R."/>
            <person name="Batzoglou S."/>
            <person name="Lee S.I."/>
            <person name="Basturkmen M."/>
            <person name="Spevak C.C."/>
            <person name="Clutterbuck J."/>
            <person name="Kapitonov V."/>
            <person name="Jurka J."/>
            <person name="Scazzocchio C."/>
            <person name="Farman M."/>
            <person name="Butler J."/>
            <person name="Purcell S."/>
            <person name="Harris S."/>
            <person name="Braus G.H."/>
            <person name="Draht O."/>
            <person name="Busch S."/>
            <person name="D'Enfert C."/>
            <person name="Bouchier C."/>
            <person name="Goldman G.H."/>
            <person name="Bell-Pedersen D."/>
            <person name="Griffiths-Jones S."/>
            <person name="Doonan J.H."/>
            <person name="Yu J."/>
            <person name="Vienken K."/>
            <person name="Pain A."/>
            <person name="Freitag M."/>
            <person name="Selker E.U."/>
            <person name="Archer D.B."/>
            <person name="Penalva M.A."/>
            <person name="Oakley B.R."/>
            <person name="Momany M."/>
            <person name="Tanaka T."/>
            <person name="Kumagai T."/>
            <person name="Asai K."/>
            <person name="Machida M."/>
            <person name="Nierman W.C."/>
            <person name="Denning D.W."/>
            <person name="Caddick M."/>
            <person name="Hynes M."/>
            <person name="Paoletti M."/>
            <person name="Fischer R."/>
            <person name="Miller B."/>
            <person name="Dyer P."/>
            <person name="Sachs M.S."/>
            <person name="Osmani S.A."/>
            <person name="Birren B.W."/>
        </authorList>
    </citation>
    <scope>NUCLEOTIDE SEQUENCE [LARGE SCALE GENOMIC DNA]</scope>
    <source>
        <strain evidence="3">FGSC A4 / ATCC 38163 / CBS 112.46 / NRRL 194 / M139</strain>
    </source>
</reference>
<dbReference type="KEGG" id="ani:ANIA_02853"/>
<dbReference type="InterPro" id="IPR016084">
    <property type="entry name" value="Haem_Oase-like_multi-hlx"/>
</dbReference>
<gene>
    <name evidence="2" type="ORF">ANIA_02853</name>
</gene>
<sequence>MKLTAHLPSTTPAALHSATTHPFLRHAGSGTLSKTTLAAWLSQDRLYAQTYVRFIGLLLSKIHLPNTPSKPNNPSITEEVLEILIDALNNIHRELQFFEDVAREYGLDLNTNTPREESDPEAQRKFAAAPITQGYIDMFMSAASPGNSLLEGLVVLWATEVCYLKAWRYAADFLRKSAGAGNRSEEDGGALREKFIPNWASDEFEEFVNKIGDVVDEFARQELGEEFKEGAEGLDRCERWWRQVVWLEERFWPQVQE</sequence>
<dbReference type="InParanoid" id="Q5B9C7"/>
<evidence type="ECO:0000313" key="3">
    <source>
        <dbReference type="Proteomes" id="UP000000560"/>
    </source>
</evidence>
<evidence type="ECO:0000259" key="1">
    <source>
        <dbReference type="Pfam" id="PF03070"/>
    </source>
</evidence>
<name>Q5B9C7_EMENI</name>
<dbReference type="PANTHER" id="PTHR41813">
    <property type="entry name" value="REGULATOR PAB1642, PUTATIVE (AFU_ORTHOLOGUE AFUA_3G11955)-RELATED"/>
    <property type="match status" value="1"/>
</dbReference>
<proteinExistence type="predicted"/>
<dbReference type="PANTHER" id="PTHR41813:SF2">
    <property type="entry name" value="REGULATOR PAB1642, PUTATIVE (AFU_ORTHOLOGUE AFUA_3G11955)-RELATED"/>
    <property type="match status" value="1"/>
</dbReference>
<dbReference type="SUPFAM" id="SSF48613">
    <property type="entry name" value="Heme oxygenase-like"/>
    <property type="match status" value="1"/>
</dbReference>
<reference evidence="3" key="2">
    <citation type="journal article" date="2009" name="Fungal Genet. Biol.">
        <title>The 2008 update of the Aspergillus nidulans genome annotation: a community effort.</title>
        <authorList>
            <person name="Wortman J.R."/>
            <person name="Gilsenan J.M."/>
            <person name="Joardar V."/>
            <person name="Deegan J."/>
            <person name="Clutterbuck J."/>
            <person name="Andersen M.R."/>
            <person name="Archer D."/>
            <person name="Bencina M."/>
            <person name="Braus G."/>
            <person name="Coutinho P."/>
            <person name="von Dohren H."/>
            <person name="Doonan J."/>
            <person name="Driessen A.J."/>
            <person name="Durek P."/>
            <person name="Espeso E."/>
            <person name="Fekete E."/>
            <person name="Flipphi M."/>
            <person name="Estrada C.G."/>
            <person name="Geysens S."/>
            <person name="Goldman G."/>
            <person name="de Groot P.W."/>
            <person name="Hansen K."/>
            <person name="Harris S.D."/>
            <person name="Heinekamp T."/>
            <person name="Helmstaedt K."/>
            <person name="Henrissat B."/>
            <person name="Hofmann G."/>
            <person name="Homan T."/>
            <person name="Horio T."/>
            <person name="Horiuchi H."/>
            <person name="James S."/>
            <person name="Jones M."/>
            <person name="Karaffa L."/>
            <person name="Karanyi Z."/>
            <person name="Kato M."/>
            <person name="Keller N."/>
            <person name="Kelly D.E."/>
            <person name="Kiel J.A."/>
            <person name="Kim J.M."/>
            <person name="van der Klei I.J."/>
            <person name="Klis F.M."/>
            <person name="Kovalchuk A."/>
            <person name="Krasevec N."/>
            <person name="Kubicek C.P."/>
            <person name="Liu B."/>
            <person name="Maccabe A."/>
            <person name="Meyer V."/>
            <person name="Mirabito P."/>
            <person name="Miskei M."/>
            <person name="Mos M."/>
            <person name="Mullins J."/>
            <person name="Nelson D.R."/>
            <person name="Nielsen J."/>
            <person name="Oakley B.R."/>
            <person name="Osmani S.A."/>
            <person name="Pakula T."/>
            <person name="Paszewski A."/>
            <person name="Paulsen I."/>
            <person name="Pilsyk S."/>
            <person name="Pocsi I."/>
            <person name="Punt P.J."/>
            <person name="Ram A.F."/>
            <person name="Ren Q."/>
            <person name="Robellet X."/>
            <person name="Robson G."/>
            <person name="Seiboth B."/>
            <person name="van Solingen P."/>
            <person name="Specht T."/>
            <person name="Sun J."/>
            <person name="Taheri-Talesh N."/>
            <person name="Takeshita N."/>
            <person name="Ussery D."/>
            <person name="vanKuyk P.A."/>
            <person name="Visser H."/>
            <person name="van de Vondervoort P.J."/>
            <person name="de Vries R.P."/>
            <person name="Walton J."/>
            <person name="Xiang X."/>
            <person name="Xiong Y."/>
            <person name="Zeng A.P."/>
            <person name="Brandt B.W."/>
            <person name="Cornell M.J."/>
            <person name="van den Hondel C.A."/>
            <person name="Visser J."/>
            <person name="Oliver S.G."/>
            <person name="Turner G."/>
        </authorList>
    </citation>
    <scope>GENOME REANNOTATION</scope>
    <source>
        <strain evidence="3">FGSC A4 / ATCC 38163 / CBS 112.46 / NRRL 194 / M139</strain>
    </source>
</reference>
<dbReference type="CDD" id="cd19357">
    <property type="entry name" value="TenA_E_At3g16990-like"/>
    <property type="match status" value="1"/>
</dbReference>